<proteinExistence type="predicted"/>
<feature type="transmembrane region" description="Helical" evidence="1">
    <location>
        <begin position="63"/>
        <end position="89"/>
    </location>
</feature>
<protein>
    <submittedName>
        <fullName evidence="2">DUF2254 domain-containing protein</fullName>
    </submittedName>
</protein>
<feature type="transmembrane region" description="Helical" evidence="1">
    <location>
        <begin position="21"/>
        <end position="43"/>
    </location>
</feature>
<accession>A0ABN1L496</accession>
<evidence type="ECO:0000256" key="1">
    <source>
        <dbReference type="SAM" id="Phobius"/>
    </source>
</evidence>
<feature type="transmembrane region" description="Helical" evidence="1">
    <location>
        <begin position="142"/>
        <end position="160"/>
    </location>
</feature>
<keyword evidence="1" id="KW-0812">Transmembrane</keyword>
<organism evidence="2 3">
    <name type="scientific">Colwellia asteriadis</name>
    <dbReference type="NCBI Taxonomy" id="517723"/>
    <lineage>
        <taxon>Bacteria</taxon>
        <taxon>Pseudomonadati</taxon>
        <taxon>Pseudomonadota</taxon>
        <taxon>Gammaproteobacteria</taxon>
        <taxon>Alteromonadales</taxon>
        <taxon>Colwelliaceae</taxon>
        <taxon>Colwellia</taxon>
    </lineage>
</organism>
<dbReference type="RefSeq" id="WP_343815177.1">
    <property type="nucleotide sequence ID" value="NZ_BAAAFA010000002.1"/>
</dbReference>
<dbReference type="InterPro" id="IPR018723">
    <property type="entry name" value="DUF2254_membrane"/>
</dbReference>
<evidence type="ECO:0000313" key="2">
    <source>
        <dbReference type="EMBL" id="GAA0812940.1"/>
    </source>
</evidence>
<feature type="transmembrane region" description="Helical" evidence="1">
    <location>
        <begin position="110"/>
        <end position="130"/>
    </location>
</feature>
<dbReference type="Pfam" id="PF10011">
    <property type="entry name" value="DUF2254"/>
    <property type="match status" value="1"/>
</dbReference>
<sequence>MSIKIEPLLESIRASFWFLPSMILIFTVIIATITIWIDISLLWKLKSYFPIIYSAEVGAIRSLLGTIAASMITVTSIAFSITIVALTLASSQFGPRLLRNFMKDRTTQTVLGVFIANFFYCILVFCALSLEEPYNFRPGITVIWAILMTSVSIGFLIHFIHHVSVSIQADSVVEDVYCELKESIDKLFPDSPTNDLQHDESTDKELGNNDYIFSKKLRSEHSGYVQLTDFSPLIKQLIASDLQLQLDFSPGDYVVRGGVFGLLHAKQPIEEKTLDSIKKHFILGSVRTPVQDPVFAIGQLVEIALRALSPSINDPYTAITCIDKLNSTLCNLATRNFPKSHFKDEDGQPRLHSKALTFLDVANSAFDQIRRHAKDNTTVTIRLLESLEELALRVKNKEQYQFIEEQIKMIFDQQKSLEVAQLDAKLVINKIEQIEQRLTANKT</sequence>
<keyword evidence="3" id="KW-1185">Reference proteome</keyword>
<dbReference type="EMBL" id="BAAAFA010000002">
    <property type="protein sequence ID" value="GAA0812940.1"/>
    <property type="molecule type" value="Genomic_DNA"/>
</dbReference>
<gene>
    <name evidence="2" type="ORF">GCM10009111_07570</name>
</gene>
<name>A0ABN1L496_9GAMM</name>
<comment type="caution">
    <text evidence="2">The sequence shown here is derived from an EMBL/GenBank/DDBJ whole genome shotgun (WGS) entry which is preliminary data.</text>
</comment>
<reference evidence="2 3" key="1">
    <citation type="journal article" date="2019" name="Int. J. Syst. Evol. Microbiol.">
        <title>The Global Catalogue of Microorganisms (GCM) 10K type strain sequencing project: providing services to taxonomists for standard genome sequencing and annotation.</title>
        <authorList>
            <consortium name="The Broad Institute Genomics Platform"/>
            <consortium name="The Broad Institute Genome Sequencing Center for Infectious Disease"/>
            <person name="Wu L."/>
            <person name="Ma J."/>
        </authorList>
    </citation>
    <scope>NUCLEOTIDE SEQUENCE [LARGE SCALE GENOMIC DNA]</scope>
    <source>
        <strain evidence="2 3">JCM 15608</strain>
    </source>
</reference>
<evidence type="ECO:0000313" key="3">
    <source>
        <dbReference type="Proteomes" id="UP001500021"/>
    </source>
</evidence>
<keyword evidence="1" id="KW-1133">Transmembrane helix</keyword>
<keyword evidence="1" id="KW-0472">Membrane</keyword>
<dbReference type="Proteomes" id="UP001500021">
    <property type="component" value="Unassembled WGS sequence"/>
</dbReference>